<dbReference type="Pfam" id="PF12728">
    <property type="entry name" value="HTH_17"/>
    <property type="match status" value="1"/>
</dbReference>
<organism evidence="2 3">
    <name type="scientific">Peteryoungia aggregata LMG 23059</name>
    <dbReference type="NCBI Taxonomy" id="1368425"/>
    <lineage>
        <taxon>Bacteria</taxon>
        <taxon>Pseudomonadati</taxon>
        <taxon>Pseudomonadota</taxon>
        <taxon>Alphaproteobacteria</taxon>
        <taxon>Hyphomicrobiales</taxon>
        <taxon>Rhizobiaceae</taxon>
        <taxon>Peteryoungia</taxon>
    </lineage>
</organism>
<dbReference type="InterPro" id="IPR009061">
    <property type="entry name" value="DNA-bd_dom_put_sf"/>
</dbReference>
<evidence type="ECO:0000259" key="1">
    <source>
        <dbReference type="Pfam" id="PF12728"/>
    </source>
</evidence>
<dbReference type="GO" id="GO:0005840">
    <property type="term" value="C:ribosome"/>
    <property type="evidence" value="ECO:0007669"/>
    <property type="project" value="UniProtKB-KW"/>
</dbReference>
<gene>
    <name evidence="2" type="ORF">J2045_001318</name>
</gene>
<dbReference type="EMBL" id="JAUSUW010000003">
    <property type="protein sequence ID" value="MDQ0420299.1"/>
    <property type="molecule type" value="Genomic_DNA"/>
</dbReference>
<dbReference type="RefSeq" id="WP_307370728.1">
    <property type="nucleotide sequence ID" value="NZ_JAUSUW010000003.1"/>
</dbReference>
<dbReference type="InterPro" id="IPR041657">
    <property type="entry name" value="HTH_17"/>
</dbReference>
<proteinExistence type="predicted"/>
<reference evidence="2 3" key="1">
    <citation type="submission" date="2023-07" db="EMBL/GenBank/DDBJ databases">
        <title>Genomic Encyclopedia of Type Strains, Phase IV (KMG-IV): sequencing the most valuable type-strain genomes for metagenomic binning, comparative biology and taxonomic classification.</title>
        <authorList>
            <person name="Goeker M."/>
        </authorList>
    </citation>
    <scope>NUCLEOTIDE SEQUENCE [LARGE SCALE GENOMIC DNA]</scope>
    <source>
        <strain evidence="2 3">DSM 1111</strain>
    </source>
</reference>
<evidence type="ECO:0000313" key="3">
    <source>
        <dbReference type="Proteomes" id="UP001238496"/>
    </source>
</evidence>
<keyword evidence="3" id="KW-1185">Reference proteome</keyword>
<accession>A0ABU0G4P5</accession>
<keyword evidence="2" id="KW-0687">Ribonucleoprotein</keyword>
<protein>
    <submittedName>
        <fullName evidence="2">Ribosomal protein S14</fullName>
    </submittedName>
</protein>
<dbReference type="Proteomes" id="UP001238496">
    <property type="component" value="Unassembled WGS sequence"/>
</dbReference>
<feature type="domain" description="Helix-turn-helix" evidence="1">
    <location>
        <begin position="25"/>
        <end position="72"/>
    </location>
</feature>
<sequence length="152" mass="17121">MSAPVTPRRKRRNLQSERKARCHRLYSSDDVIKLYGISRNTLRNWIAAGLAFIDGEVRLFRGKDLNAFHARRRQRASGAPLPPFMANCFGCKGAHSLIDGEISIDPGRSSGMFRASTPCPDTGVRANRYVCSEEVDMIRKLREANPGRETRD</sequence>
<comment type="caution">
    <text evidence="2">The sequence shown here is derived from an EMBL/GenBank/DDBJ whole genome shotgun (WGS) entry which is preliminary data.</text>
</comment>
<keyword evidence="2" id="KW-0689">Ribosomal protein</keyword>
<name>A0ABU0G4P5_9HYPH</name>
<evidence type="ECO:0000313" key="2">
    <source>
        <dbReference type="EMBL" id="MDQ0420299.1"/>
    </source>
</evidence>
<dbReference type="SUPFAM" id="SSF46955">
    <property type="entry name" value="Putative DNA-binding domain"/>
    <property type="match status" value="1"/>
</dbReference>